<dbReference type="Gene3D" id="3.40.50.300">
    <property type="entry name" value="P-loop containing nucleotide triphosphate hydrolases"/>
    <property type="match status" value="1"/>
</dbReference>
<evidence type="ECO:0000256" key="2">
    <source>
        <dbReference type="ARBA" id="ARBA00008887"/>
    </source>
</evidence>
<dbReference type="Gene3D" id="1.10.287.2620">
    <property type="match status" value="1"/>
</dbReference>
<evidence type="ECO:0000256" key="12">
    <source>
        <dbReference type="ARBA" id="ARBA00023273"/>
    </source>
</evidence>
<dbReference type="FunFam" id="1.10.287.2620:FF:000002">
    <property type="entry name" value="Dynein heavy chain 2, axonemal"/>
    <property type="match status" value="1"/>
</dbReference>
<evidence type="ECO:0000256" key="6">
    <source>
        <dbReference type="ARBA" id="ARBA00022840"/>
    </source>
</evidence>
<name>A0AAV2QVB7_MEGNR</name>
<keyword evidence="3" id="KW-0963">Cytoplasm</keyword>
<dbReference type="FunFam" id="1.20.140.100:FF:000004">
    <property type="entry name" value="Dynein axonemal heavy chain 6"/>
    <property type="match status" value="1"/>
</dbReference>
<feature type="domain" description="Dynein heavy chain hydrolytic ATP-binding dynein motor region" evidence="15">
    <location>
        <begin position="843"/>
        <end position="987"/>
    </location>
</feature>
<evidence type="ECO:0000256" key="13">
    <source>
        <dbReference type="SAM" id="Coils"/>
    </source>
</evidence>
<evidence type="ECO:0000256" key="9">
    <source>
        <dbReference type="ARBA" id="ARBA00023069"/>
    </source>
</evidence>
<dbReference type="FunFam" id="3.40.50.300:FF:000063">
    <property type="entry name" value="dynein heavy chain 6, axonemal"/>
    <property type="match status" value="1"/>
</dbReference>
<dbReference type="InterPro" id="IPR013602">
    <property type="entry name" value="Dynein_heavy_linker"/>
</dbReference>
<comment type="similarity">
    <text evidence="2">Belongs to the dynein heavy chain family.</text>
</comment>
<evidence type="ECO:0000256" key="11">
    <source>
        <dbReference type="ARBA" id="ARBA00023212"/>
    </source>
</evidence>
<keyword evidence="5" id="KW-0547">Nucleotide-binding</keyword>
<organism evidence="16 17">
    <name type="scientific">Meganyctiphanes norvegica</name>
    <name type="common">Northern krill</name>
    <name type="synonym">Thysanopoda norvegica</name>
    <dbReference type="NCBI Taxonomy" id="48144"/>
    <lineage>
        <taxon>Eukaryota</taxon>
        <taxon>Metazoa</taxon>
        <taxon>Ecdysozoa</taxon>
        <taxon>Arthropoda</taxon>
        <taxon>Crustacea</taxon>
        <taxon>Multicrustacea</taxon>
        <taxon>Malacostraca</taxon>
        <taxon>Eumalacostraca</taxon>
        <taxon>Eucarida</taxon>
        <taxon>Euphausiacea</taxon>
        <taxon>Euphausiidae</taxon>
        <taxon>Meganyctiphanes</taxon>
    </lineage>
</organism>
<comment type="caution">
    <text evidence="16">The sequence shown here is derived from an EMBL/GenBank/DDBJ whole genome shotgun (WGS) entry which is preliminary data.</text>
</comment>
<evidence type="ECO:0000259" key="14">
    <source>
        <dbReference type="Pfam" id="PF08393"/>
    </source>
</evidence>
<evidence type="ECO:0000256" key="8">
    <source>
        <dbReference type="ARBA" id="ARBA00023054"/>
    </source>
</evidence>
<sequence length="988" mass="113874">MTRRMMYLHAVSEEEEAVKTIQKQVSELFDTNAEGPVKYVSLYDQYTNLLDGTTHTEVMNFIQECGELKEGNKQLKKLHQLGYEVMQLTDYVPLALIILNCNDVNNQLQVQVQELTTAIQDYFIQKNKDHDKEICYAFDDMSTKLSQVTDVTAEIVELSNYLHVCSSQTMTQLLQEIQNATDRLLFLLQYGKVPEDQVLLINRMYAWPHKISEDFHMAEARLAHKRDLKESALKQRVAEFEKTLSGFNKELEGLRMRDSFSMKEIRVDTMKRNVEMLDRLTTQLQEAKNELQAINEEQSLLSWEATKFPLLAAMASQKEPYDKLWHTAYDFHQKYEKWYNGPFSGLDAEAINDDVENMWRTMYKLTKTFMDQVGSRRVAEYVKERIEKFRHHVPVLQCICNPGLRERHWTQLGEHLGKELNLTSETSLADMIEVGLPSIQRKLEEISHAASKEFSLEKALEKMKGEWSNVVFEFKAWRETGVSILAAVDDIQVLLDEHTQKVQTMRGSPYVKPFENEIRSWEEKLLSMQDILDAWIKCQVTWLYLEPIFSSEDIMKQMPVEGRKFTRVDQAWREMMATAVEDPHALVATAQPNMLPRLHECNDLLEEIQKGLNDYLEKKRLFFPRFFFLSNDELLEILSETKDPQRVQPHLKKCFEGISRLHFSSQQEIEGMLSSEGELVQFSNRVVPAKARGLVERWLVEVEEMMIQSLQDVAVRAVENHPSIDHDTWIVQWPSQIVLTVAQIVWTSDVTVAIEEKSIKLLLDVCNARIEEVVTMVRGKLEPGTRSTLGALIVTYVHGRDVVQELNNKQVCSIQDFTWVSQLRYYWVQELVKVDMVMTRLPYGYEYLGNTSRLVITPLTDRCFRTLMGSLKLNLGGAPEGPAGTGKTETCKDLAKAAAKQCIIFNCSDGLDYKAMGKFFKGLAQSGAWACFDEFNRIELEVLSVVAQQIQNIQAAISRGAQRFIFEGVDLALNPNCSIFITMNPGYM</sequence>
<evidence type="ECO:0000256" key="5">
    <source>
        <dbReference type="ARBA" id="ARBA00022741"/>
    </source>
</evidence>
<dbReference type="PANTHER" id="PTHR45703">
    <property type="entry name" value="DYNEIN HEAVY CHAIN"/>
    <property type="match status" value="1"/>
</dbReference>
<dbReference type="Pfam" id="PF08393">
    <property type="entry name" value="DHC_N2"/>
    <property type="match status" value="1"/>
</dbReference>
<evidence type="ECO:0000256" key="3">
    <source>
        <dbReference type="ARBA" id="ARBA00022490"/>
    </source>
</evidence>
<reference evidence="16 17" key="1">
    <citation type="submission" date="2024-05" db="EMBL/GenBank/DDBJ databases">
        <authorList>
            <person name="Wallberg A."/>
        </authorList>
    </citation>
    <scope>NUCLEOTIDE SEQUENCE [LARGE SCALE GENOMIC DNA]</scope>
</reference>
<evidence type="ECO:0000313" key="16">
    <source>
        <dbReference type="EMBL" id="CAL4098707.1"/>
    </source>
</evidence>
<dbReference type="Pfam" id="PF12774">
    <property type="entry name" value="AAA_6"/>
    <property type="match status" value="1"/>
</dbReference>
<feature type="non-terminal residue" evidence="16">
    <location>
        <position position="988"/>
    </location>
</feature>
<proteinExistence type="inferred from homology"/>
<evidence type="ECO:0000313" key="17">
    <source>
        <dbReference type="Proteomes" id="UP001497623"/>
    </source>
</evidence>
<protein>
    <recommendedName>
        <fullName evidence="18">Dynein heavy chain</fullName>
    </recommendedName>
</protein>
<keyword evidence="11" id="KW-0206">Cytoskeleton</keyword>
<keyword evidence="12" id="KW-0966">Cell projection</keyword>
<dbReference type="GO" id="GO:0005524">
    <property type="term" value="F:ATP binding"/>
    <property type="evidence" value="ECO:0007669"/>
    <property type="project" value="UniProtKB-KW"/>
</dbReference>
<dbReference type="InterPro" id="IPR042222">
    <property type="entry name" value="Dynein_2_N"/>
</dbReference>
<dbReference type="FunFam" id="3.20.180.20:FF:000003">
    <property type="entry name" value="Dynein heavy chain 12, axonemal"/>
    <property type="match status" value="1"/>
</dbReference>
<feature type="coiled-coil region" evidence="13">
    <location>
        <begin position="237"/>
        <end position="304"/>
    </location>
</feature>
<gene>
    <name evidence="16" type="ORF">MNOR_LOCUS16308</name>
</gene>
<dbReference type="SUPFAM" id="SSF52540">
    <property type="entry name" value="P-loop containing nucleoside triphosphate hydrolases"/>
    <property type="match status" value="1"/>
</dbReference>
<dbReference type="InterPro" id="IPR042228">
    <property type="entry name" value="Dynein_linker_3"/>
</dbReference>
<dbReference type="GO" id="GO:0030286">
    <property type="term" value="C:dynein complex"/>
    <property type="evidence" value="ECO:0007669"/>
    <property type="project" value="UniProtKB-KW"/>
</dbReference>
<dbReference type="InterPro" id="IPR026983">
    <property type="entry name" value="DHC"/>
</dbReference>
<keyword evidence="7" id="KW-0243">Dynein</keyword>
<keyword evidence="17" id="KW-1185">Reference proteome</keyword>
<keyword evidence="8 13" id="KW-0175">Coiled coil</keyword>
<dbReference type="Gene3D" id="1.20.140.100">
    <property type="entry name" value="Dynein heavy chain, N-terminal domain 2"/>
    <property type="match status" value="1"/>
</dbReference>
<evidence type="ECO:0008006" key="18">
    <source>
        <dbReference type="Google" id="ProtNLM"/>
    </source>
</evidence>
<accession>A0AAV2QVB7</accession>
<evidence type="ECO:0000256" key="1">
    <source>
        <dbReference type="ARBA" id="ARBA00004430"/>
    </source>
</evidence>
<dbReference type="Gene3D" id="1.20.58.1120">
    <property type="match status" value="1"/>
</dbReference>
<dbReference type="GO" id="GO:0045505">
    <property type="term" value="F:dynein intermediate chain binding"/>
    <property type="evidence" value="ECO:0007669"/>
    <property type="project" value="InterPro"/>
</dbReference>
<evidence type="ECO:0000256" key="10">
    <source>
        <dbReference type="ARBA" id="ARBA00023175"/>
    </source>
</evidence>
<dbReference type="InterPro" id="IPR027417">
    <property type="entry name" value="P-loop_NTPase"/>
</dbReference>
<evidence type="ECO:0000259" key="15">
    <source>
        <dbReference type="Pfam" id="PF12774"/>
    </source>
</evidence>
<dbReference type="InterPro" id="IPR035699">
    <property type="entry name" value="AAA_6"/>
</dbReference>
<evidence type="ECO:0000256" key="4">
    <source>
        <dbReference type="ARBA" id="ARBA00022701"/>
    </source>
</evidence>
<dbReference type="FunFam" id="1.20.58.1120:FF:000001">
    <property type="entry name" value="dynein heavy chain 2, axonemal"/>
    <property type="match status" value="1"/>
</dbReference>
<keyword evidence="10" id="KW-0505">Motor protein</keyword>
<keyword evidence="6" id="KW-0067">ATP-binding</keyword>
<dbReference type="GO" id="GO:0005874">
    <property type="term" value="C:microtubule"/>
    <property type="evidence" value="ECO:0007669"/>
    <property type="project" value="UniProtKB-KW"/>
</dbReference>
<keyword evidence="9" id="KW-0969">Cilium</keyword>
<dbReference type="Gene3D" id="3.20.180.20">
    <property type="entry name" value="Dynein heavy chain, N-terminal domain 2"/>
    <property type="match status" value="1"/>
</dbReference>
<evidence type="ECO:0000256" key="7">
    <source>
        <dbReference type="ARBA" id="ARBA00023017"/>
    </source>
</evidence>
<dbReference type="GO" id="GO:0007018">
    <property type="term" value="P:microtubule-based movement"/>
    <property type="evidence" value="ECO:0007669"/>
    <property type="project" value="InterPro"/>
</dbReference>
<keyword evidence="4" id="KW-0493">Microtubule</keyword>
<dbReference type="Proteomes" id="UP001497623">
    <property type="component" value="Unassembled WGS sequence"/>
</dbReference>
<feature type="domain" description="Dynein heavy chain linker" evidence="14">
    <location>
        <begin position="313"/>
        <end position="714"/>
    </location>
</feature>
<dbReference type="AlphaFoldDB" id="A0AAV2QVB7"/>
<comment type="subcellular location">
    <subcellularLocation>
        <location evidence="1">Cytoplasm</location>
        <location evidence="1">Cytoskeleton</location>
        <location evidence="1">Cilium axoneme</location>
    </subcellularLocation>
</comment>
<dbReference type="GO" id="GO:0051959">
    <property type="term" value="F:dynein light intermediate chain binding"/>
    <property type="evidence" value="ECO:0007669"/>
    <property type="project" value="InterPro"/>
</dbReference>
<dbReference type="EMBL" id="CAXKWB010010622">
    <property type="protein sequence ID" value="CAL4098707.1"/>
    <property type="molecule type" value="Genomic_DNA"/>
</dbReference>
<dbReference type="GO" id="GO:0005930">
    <property type="term" value="C:axoneme"/>
    <property type="evidence" value="ECO:0007669"/>
    <property type="project" value="UniProtKB-SubCell"/>
</dbReference>
<dbReference type="PANTHER" id="PTHR45703:SF1">
    <property type="entry name" value="DYNEINS HEAVY CHAIN"/>
    <property type="match status" value="1"/>
</dbReference>